<reference evidence="2 3" key="1">
    <citation type="submission" date="2023-06" db="EMBL/GenBank/DDBJ databases">
        <title>Black Yeasts Isolated from many extreme environments.</title>
        <authorList>
            <person name="Coleine C."/>
            <person name="Stajich J.E."/>
            <person name="Selbmann L."/>
        </authorList>
    </citation>
    <scope>NUCLEOTIDE SEQUENCE [LARGE SCALE GENOMIC DNA]</scope>
    <source>
        <strain evidence="2 3">CCFEE 5887</strain>
    </source>
</reference>
<evidence type="ECO:0000313" key="3">
    <source>
        <dbReference type="Proteomes" id="UP001345827"/>
    </source>
</evidence>
<feature type="coiled-coil region" evidence="1">
    <location>
        <begin position="229"/>
        <end position="275"/>
    </location>
</feature>
<accession>A0AAV9QMU1</accession>
<comment type="caution">
    <text evidence="2">The sequence shown here is derived from an EMBL/GenBank/DDBJ whole genome shotgun (WGS) entry which is preliminary data.</text>
</comment>
<dbReference type="Proteomes" id="UP001345827">
    <property type="component" value="Unassembled WGS sequence"/>
</dbReference>
<protein>
    <submittedName>
        <fullName evidence="2">Uncharacterized protein</fullName>
    </submittedName>
</protein>
<organism evidence="2 3">
    <name type="scientific">Vermiconidia calcicola</name>
    <dbReference type="NCBI Taxonomy" id="1690605"/>
    <lineage>
        <taxon>Eukaryota</taxon>
        <taxon>Fungi</taxon>
        <taxon>Dikarya</taxon>
        <taxon>Ascomycota</taxon>
        <taxon>Pezizomycotina</taxon>
        <taxon>Dothideomycetes</taxon>
        <taxon>Dothideomycetidae</taxon>
        <taxon>Mycosphaerellales</taxon>
        <taxon>Extremaceae</taxon>
        <taxon>Vermiconidia</taxon>
    </lineage>
</organism>
<evidence type="ECO:0000256" key="1">
    <source>
        <dbReference type="SAM" id="Coils"/>
    </source>
</evidence>
<keyword evidence="3" id="KW-1185">Reference proteome</keyword>
<sequence>MTATAQNDVSHDPSLLFARNSDIPSTGEELRAAIASLKASTRATECRTRVLRRQSTLADRLKLLSNSSRNSMAGNARYFAQKEIAEVQHVKFALYGDMRTQLQAEVDSTVKSARSVQATAIEALNSDDRALAKLNDISARKPRNTLDVASIRDKASKMTTALHHFRSRSMKDRLDRVYLDSLDNFDAAKSSVDASGAVFEDAKSDLGSLYAEVDNVISMVMSQQFANLIEVALLNVQRLREREEQARNERTHDKLKSLTAVLENICNVLENLQSQRTTLHALSSDFDSTILMASSTRPKSTSEASQSCNLDAHPALFALMQHIGLADGNSNDLDDAIKRLVSELSQQADSNVLQILQLSQEAPKSSRAALQAISNALTTSSVRDSDVDDLERRIATARTQLDGLSPHAP</sequence>
<gene>
    <name evidence="2" type="ORF">LTR25_000457</name>
</gene>
<proteinExistence type="predicted"/>
<keyword evidence="1" id="KW-0175">Coiled coil</keyword>
<dbReference type="EMBL" id="JAXLQG010000001">
    <property type="protein sequence ID" value="KAK5545450.1"/>
    <property type="molecule type" value="Genomic_DNA"/>
</dbReference>
<dbReference type="AlphaFoldDB" id="A0AAV9QMU1"/>
<name>A0AAV9QMU1_9PEZI</name>
<evidence type="ECO:0000313" key="2">
    <source>
        <dbReference type="EMBL" id="KAK5545450.1"/>
    </source>
</evidence>